<sequence>DPLKPLAIAGFKARDKRSCVLCEGVWEMPRCQEAKMPRYQDGLGSREIPGIPMCTPEITTLTNDEEYEHRLGGPILHFCTRTVVLIK</sequence>
<protein>
    <submittedName>
        <fullName evidence="1">Uncharacterized protein</fullName>
    </submittedName>
</protein>
<feature type="non-terminal residue" evidence="1">
    <location>
        <position position="1"/>
    </location>
</feature>
<reference evidence="1 2" key="1">
    <citation type="submission" date="2024-05" db="EMBL/GenBank/DDBJ databases">
        <title>Genome sequencing and assembly of Indian major carp, Cirrhinus mrigala (Hamilton, 1822).</title>
        <authorList>
            <person name="Mohindra V."/>
            <person name="Chowdhury L.M."/>
            <person name="Lal K."/>
            <person name="Jena J.K."/>
        </authorList>
    </citation>
    <scope>NUCLEOTIDE SEQUENCE [LARGE SCALE GENOMIC DNA]</scope>
    <source>
        <strain evidence="1">CM1030</strain>
        <tissue evidence="1">Blood</tissue>
    </source>
</reference>
<dbReference type="EMBL" id="JAMKFB020000020">
    <property type="protein sequence ID" value="KAL0165096.1"/>
    <property type="molecule type" value="Genomic_DNA"/>
</dbReference>
<proteinExistence type="predicted"/>
<dbReference type="Proteomes" id="UP001529510">
    <property type="component" value="Unassembled WGS sequence"/>
</dbReference>
<name>A0ABD0NVU3_CIRMR</name>
<organism evidence="1 2">
    <name type="scientific">Cirrhinus mrigala</name>
    <name type="common">Mrigala</name>
    <dbReference type="NCBI Taxonomy" id="683832"/>
    <lineage>
        <taxon>Eukaryota</taxon>
        <taxon>Metazoa</taxon>
        <taxon>Chordata</taxon>
        <taxon>Craniata</taxon>
        <taxon>Vertebrata</taxon>
        <taxon>Euteleostomi</taxon>
        <taxon>Actinopterygii</taxon>
        <taxon>Neopterygii</taxon>
        <taxon>Teleostei</taxon>
        <taxon>Ostariophysi</taxon>
        <taxon>Cypriniformes</taxon>
        <taxon>Cyprinidae</taxon>
        <taxon>Labeoninae</taxon>
        <taxon>Labeonini</taxon>
        <taxon>Cirrhinus</taxon>
    </lineage>
</organism>
<dbReference type="AlphaFoldDB" id="A0ABD0NVU3"/>
<feature type="non-terminal residue" evidence="1">
    <location>
        <position position="87"/>
    </location>
</feature>
<accession>A0ABD0NVU3</accession>
<gene>
    <name evidence="1" type="ORF">M9458_040849</name>
</gene>
<evidence type="ECO:0000313" key="1">
    <source>
        <dbReference type="EMBL" id="KAL0165096.1"/>
    </source>
</evidence>
<evidence type="ECO:0000313" key="2">
    <source>
        <dbReference type="Proteomes" id="UP001529510"/>
    </source>
</evidence>
<keyword evidence="2" id="KW-1185">Reference proteome</keyword>
<comment type="caution">
    <text evidence="1">The sequence shown here is derived from an EMBL/GenBank/DDBJ whole genome shotgun (WGS) entry which is preliminary data.</text>
</comment>